<dbReference type="RefSeq" id="WP_216921473.1">
    <property type="nucleotide sequence ID" value="NZ_JAHOPC010000001.1"/>
</dbReference>
<gene>
    <name evidence="3" type="ORF">KSW38_00635</name>
</gene>
<accession>A0ABS6I322</accession>
<feature type="domain" description="Ketoreductase" evidence="2">
    <location>
        <begin position="7"/>
        <end position="177"/>
    </location>
</feature>
<evidence type="ECO:0000313" key="4">
    <source>
        <dbReference type="Proteomes" id="UP000824166"/>
    </source>
</evidence>
<comment type="similarity">
    <text evidence="1">Belongs to the short-chain dehydrogenases/reductases (SDR) family.</text>
</comment>
<evidence type="ECO:0000256" key="1">
    <source>
        <dbReference type="ARBA" id="ARBA00006484"/>
    </source>
</evidence>
<dbReference type="SMART" id="SM00822">
    <property type="entry name" value="PKS_KR"/>
    <property type="match status" value="1"/>
</dbReference>
<dbReference type="PROSITE" id="PS00061">
    <property type="entry name" value="ADH_SHORT"/>
    <property type="match status" value="1"/>
</dbReference>
<organism evidence="3 4">
    <name type="scientific">Paenarthrobacter aromaticivorans</name>
    <dbReference type="NCBI Taxonomy" id="2849150"/>
    <lineage>
        <taxon>Bacteria</taxon>
        <taxon>Bacillati</taxon>
        <taxon>Actinomycetota</taxon>
        <taxon>Actinomycetes</taxon>
        <taxon>Micrococcales</taxon>
        <taxon>Micrococcaceae</taxon>
        <taxon>Paenarthrobacter</taxon>
    </lineage>
</organism>
<evidence type="ECO:0000259" key="2">
    <source>
        <dbReference type="SMART" id="SM00822"/>
    </source>
</evidence>
<dbReference type="PANTHER" id="PTHR42760">
    <property type="entry name" value="SHORT-CHAIN DEHYDROGENASES/REDUCTASES FAMILY MEMBER"/>
    <property type="match status" value="1"/>
</dbReference>
<sequence>MNRFKEKVAIVTGGGAGIGQATALRLASEGAEVAVFDISPDRADETAGIIRQAGGLAVAYRVDVSDEESVSAAVQEVVNLQGVPFSLVNAAGILEIMPALEMSANHFDRVIGVNLRGVFMMSTAVARHVVASGLAARIVNVSSIHAAISLRDAASYAASKGGIEALTFTLAADWAQYGITVNAVRPGATWSALTTPMYTTEVLAALGKRIPLGDVAQSSQIASAIAYLASEEASYSTGAVLSVDGGYTINGNMPGEEYAVR</sequence>
<keyword evidence="4" id="KW-1185">Reference proteome</keyword>
<evidence type="ECO:0000313" key="3">
    <source>
        <dbReference type="EMBL" id="MBU8864802.1"/>
    </source>
</evidence>
<dbReference type="Proteomes" id="UP000824166">
    <property type="component" value="Unassembled WGS sequence"/>
</dbReference>
<dbReference type="InterPro" id="IPR057326">
    <property type="entry name" value="KR_dom"/>
</dbReference>
<dbReference type="InterPro" id="IPR002347">
    <property type="entry name" value="SDR_fam"/>
</dbReference>
<comment type="caution">
    <text evidence="3">The sequence shown here is derived from an EMBL/GenBank/DDBJ whole genome shotgun (WGS) entry which is preliminary data.</text>
</comment>
<proteinExistence type="inferred from homology"/>
<dbReference type="EMBL" id="JAHOPC010000001">
    <property type="protein sequence ID" value="MBU8864802.1"/>
    <property type="molecule type" value="Genomic_DNA"/>
</dbReference>
<name>A0ABS6I322_9MICC</name>
<dbReference type="InterPro" id="IPR020904">
    <property type="entry name" value="Sc_DH/Rdtase_CS"/>
</dbReference>
<dbReference type="Pfam" id="PF13561">
    <property type="entry name" value="adh_short_C2"/>
    <property type="match status" value="1"/>
</dbReference>
<protein>
    <submittedName>
        <fullName evidence="3">SDR family oxidoreductase</fullName>
    </submittedName>
</protein>
<reference evidence="3 4" key="1">
    <citation type="submission" date="2021-06" db="EMBL/GenBank/DDBJ databases">
        <authorList>
            <person name="Jeong J.W."/>
        </authorList>
    </citation>
    <scope>NUCLEOTIDE SEQUENCE [LARGE SCALE GENOMIC DNA]</scope>
    <source>
        <strain evidence="3 4">MMS21-TAE1-1</strain>
    </source>
</reference>